<evidence type="ECO:0000259" key="9">
    <source>
        <dbReference type="Pfam" id="PF13427"/>
    </source>
</evidence>
<dbReference type="GO" id="GO:0005524">
    <property type="term" value="F:ATP binding"/>
    <property type="evidence" value="ECO:0007669"/>
    <property type="project" value="UniProtKB-KW"/>
</dbReference>
<dbReference type="InterPro" id="IPR002934">
    <property type="entry name" value="Polymerase_NTP_transf_dom"/>
</dbReference>
<organism evidence="10 11">
    <name type="scientific">Pseudomonas brassicacearum subsp. neoaurantiaca</name>
    <dbReference type="NCBI Taxonomy" id="494916"/>
    <lineage>
        <taxon>Bacteria</taxon>
        <taxon>Pseudomonadati</taxon>
        <taxon>Pseudomonadota</taxon>
        <taxon>Gammaproteobacteria</taxon>
        <taxon>Pseudomonadales</taxon>
        <taxon>Pseudomonadaceae</taxon>
        <taxon>Pseudomonas</taxon>
    </lineage>
</organism>
<keyword evidence="2 7" id="KW-0046">Antibiotic resistance</keyword>
<dbReference type="CDD" id="cd05403">
    <property type="entry name" value="NT_KNTase_like"/>
    <property type="match status" value="1"/>
</dbReference>
<dbReference type="GO" id="GO:0070566">
    <property type="term" value="F:adenylyltransferase activity"/>
    <property type="evidence" value="ECO:0007669"/>
    <property type="project" value="InterPro"/>
</dbReference>
<comment type="catalytic activity">
    <reaction evidence="5 7">
        <text>spectinomycin + ATP = 9-O-adenylylspectinomycin + diphosphate</text>
        <dbReference type="Rhea" id="RHEA:63228"/>
        <dbReference type="ChEBI" id="CHEBI:30616"/>
        <dbReference type="ChEBI" id="CHEBI:33019"/>
        <dbReference type="ChEBI" id="CHEBI:146260"/>
        <dbReference type="ChEBI" id="CHEBI:146261"/>
    </reaction>
</comment>
<dbReference type="Proteomes" id="UP000572407">
    <property type="component" value="Unassembled WGS sequence"/>
</dbReference>
<keyword evidence="1 7" id="KW-0808">Transferase</keyword>
<evidence type="ECO:0000313" key="11">
    <source>
        <dbReference type="Proteomes" id="UP000572407"/>
    </source>
</evidence>
<dbReference type="Gene3D" id="3.30.460.10">
    <property type="entry name" value="Beta Polymerase, domain 2"/>
    <property type="match status" value="1"/>
</dbReference>
<dbReference type="NCBIfam" id="NF010309">
    <property type="entry name" value="PRK13746.1"/>
    <property type="match status" value="1"/>
</dbReference>
<evidence type="ECO:0000259" key="8">
    <source>
        <dbReference type="Pfam" id="PF01909"/>
    </source>
</evidence>
<gene>
    <name evidence="10" type="ORF">FHK92_09190</name>
</gene>
<reference evidence="10 11" key="1">
    <citation type="submission" date="2019-06" db="EMBL/GenBank/DDBJ databases">
        <title>Analysis of the biodiversity of Brassica napus bacterial endophytes for the selection of potential efficient biofertilizers for rapeseed crops.</title>
        <authorList>
            <person name="Jimenez-Gomez A."/>
            <person name="Saati-Santamaria Z."/>
            <person name="Menendez E."/>
            <person name="Rivas R."/>
            <person name="Mateos P.F."/>
            <person name="Velazquez E."/>
            <person name="Garcia-Fraile P."/>
        </authorList>
    </citation>
    <scope>NUCLEOTIDE SEQUENCE [LARGE SCALE GENOMIC DNA]</scope>
    <source>
        <strain evidence="10 11">CDVBN10</strain>
    </source>
</reference>
<evidence type="ECO:0000256" key="1">
    <source>
        <dbReference type="ARBA" id="ARBA00022679"/>
    </source>
</evidence>
<proteinExistence type="predicted"/>
<dbReference type="Pfam" id="PF13427">
    <property type="entry name" value="AadA_C"/>
    <property type="match status" value="1"/>
</dbReference>
<comment type="catalytic activity">
    <reaction evidence="6 7">
        <text>streptomycin + ATP = 3''-O-adenylylstreptomycin + diphosphate</text>
        <dbReference type="Rhea" id="RHEA:20245"/>
        <dbReference type="ChEBI" id="CHEBI:30616"/>
        <dbReference type="ChEBI" id="CHEBI:33019"/>
        <dbReference type="ChEBI" id="CHEBI:58007"/>
        <dbReference type="ChEBI" id="CHEBI:58605"/>
        <dbReference type="EC" id="2.7.7.47"/>
    </reaction>
</comment>
<dbReference type="EMBL" id="VDLV01000011">
    <property type="protein sequence ID" value="MBA1377981.1"/>
    <property type="molecule type" value="Genomic_DNA"/>
</dbReference>
<dbReference type="InterPro" id="IPR025184">
    <property type="entry name" value="AadA_C"/>
</dbReference>
<dbReference type="Pfam" id="PF01909">
    <property type="entry name" value="NTP_transf_2"/>
    <property type="match status" value="1"/>
</dbReference>
<keyword evidence="7" id="KW-0067">ATP-binding</keyword>
<accession>A0A7V8RK33</accession>
<dbReference type="GO" id="GO:0009012">
    <property type="term" value="F:aminoglycoside 3''-adenylyltransferase activity"/>
    <property type="evidence" value="ECO:0007669"/>
    <property type="project" value="UniProtKB-EC"/>
</dbReference>
<dbReference type="EC" id="2.7.7.47" evidence="3 7"/>
<dbReference type="RefSeq" id="WP_181287843.1">
    <property type="nucleotide sequence ID" value="NZ_VDLV01000011.1"/>
</dbReference>
<dbReference type="SUPFAM" id="SSF81301">
    <property type="entry name" value="Nucleotidyltransferase"/>
    <property type="match status" value="1"/>
</dbReference>
<name>A0A7V8RK33_9PSED</name>
<evidence type="ECO:0000256" key="3">
    <source>
        <dbReference type="ARBA" id="ARBA00035126"/>
    </source>
</evidence>
<dbReference type="InterPro" id="IPR043519">
    <property type="entry name" value="NT_sf"/>
</dbReference>
<dbReference type="GO" id="GO:0046677">
    <property type="term" value="P:response to antibiotic"/>
    <property type="evidence" value="ECO:0007669"/>
    <property type="project" value="UniProtKB-KW"/>
</dbReference>
<evidence type="ECO:0000256" key="2">
    <source>
        <dbReference type="ARBA" id="ARBA00023251"/>
    </source>
</evidence>
<evidence type="ECO:0000313" key="10">
    <source>
        <dbReference type="EMBL" id="MBA1377981.1"/>
    </source>
</evidence>
<evidence type="ECO:0000256" key="5">
    <source>
        <dbReference type="ARBA" id="ARBA00047831"/>
    </source>
</evidence>
<evidence type="ECO:0000256" key="7">
    <source>
        <dbReference type="PIRNR" id="PIRNR000819"/>
    </source>
</evidence>
<keyword evidence="7" id="KW-0547">Nucleotide-binding</keyword>
<dbReference type="PIRSF" id="PIRSF000819">
    <property type="entry name" value="Streptomycin_3-adenylyltransf"/>
    <property type="match status" value="1"/>
</dbReference>
<evidence type="ECO:0000256" key="4">
    <source>
        <dbReference type="ARBA" id="ARBA00035252"/>
    </source>
</evidence>
<protein>
    <recommendedName>
        <fullName evidence="4 7">Aminoglycoside (3'') (9) adenylyltransferase</fullName>
        <ecNumber evidence="3 7">2.7.7.47</ecNumber>
    </recommendedName>
</protein>
<sequence length="272" mass="30561">MTPQLPTEINSQVSRVLEVLKRHLDQHLRAVLLFGSAVDGGLKPNSDIDLLVFVGLQLPDPVRHGLMKGLLTVSAWPPTDSLRPLEVTVVALEAIVPWRYPPVRELQFGEWLREDLQAGHFEPAMEDHDLAILLTKARQHSVCLFGTPIDETLSPVPEADLTRALYDTTTQWNEDADWQDEQCNVVLALARIWLTLETGDIAPKDEAAAWLLDRLPQAHRSVLDTARGVYLGRSTDDLADKPGQVRAFVAHARQEIDRLYARLRADVQPPRF</sequence>
<evidence type="ECO:0000256" key="6">
    <source>
        <dbReference type="ARBA" id="ARBA00048566"/>
    </source>
</evidence>
<feature type="domain" description="Polymerase nucleotidyl transferase" evidence="8">
    <location>
        <begin position="15"/>
        <end position="54"/>
    </location>
</feature>
<comment type="caution">
    <text evidence="10">The sequence shown here is derived from an EMBL/GenBank/DDBJ whole genome shotgun (WGS) entry which is preliminary data.</text>
</comment>
<dbReference type="InterPro" id="IPR024172">
    <property type="entry name" value="AadA/Aad9"/>
</dbReference>
<feature type="domain" description="Adenylyltransferase AadA C-terminal" evidence="9">
    <location>
        <begin position="153"/>
        <end position="253"/>
    </location>
</feature>
<dbReference type="AlphaFoldDB" id="A0A7V8RK33"/>
<keyword evidence="7" id="KW-0548">Nucleotidyltransferase</keyword>